<dbReference type="Proteomes" id="UP001556367">
    <property type="component" value="Unassembled WGS sequence"/>
</dbReference>
<name>A0ABR3J0W4_9AGAR</name>
<evidence type="ECO:0000313" key="2">
    <source>
        <dbReference type="EMBL" id="KAL0949191.1"/>
    </source>
</evidence>
<accession>A0ABR3J0W4</accession>
<gene>
    <name evidence="2" type="ORF">HGRIS_009269</name>
</gene>
<reference evidence="3" key="1">
    <citation type="submission" date="2024-06" db="EMBL/GenBank/DDBJ databases">
        <title>Multi-omics analyses provide insights into the biosynthesis of the anticancer antibiotic pleurotin in Hohenbuehelia grisea.</title>
        <authorList>
            <person name="Weaver J.A."/>
            <person name="Alberti F."/>
        </authorList>
    </citation>
    <scope>NUCLEOTIDE SEQUENCE [LARGE SCALE GENOMIC DNA]</scope>
    <source>
        <strain evidence="3">T-177</strain>
    </source>
</reference>
<sequence>MAYAPYDNFSRQISRRGSMSYSQAPSNYGYGEQYGNYGEPMMMDYPQQQFSNYGPPTSAMSMPHMLPGTPYDDLDMQDAYYDDGRMPVTPVVPGAMAPVLHPTMSRSMSRSMSGMPRRRRHSTVSFAHTAVTRPPLDGYRRGSSMHIKFKRKGAFSAGILLSEAQSHPRLSNNDSYSVHEFHPDYRGRIYLKVKWAGYQSMTYEIPLDNYGGGRVSLSTLARRVSRACVHYLQANIIPISWERIELHHLEEISYGTWQPMLAAR</sequence>
<dbReference type="EMBL" id="JASNQZ010000012">
    <property type="protein sequence ID" value="KAL0949191.1"/>
    <property type="molecule type" value="Genomic_DNA"/>
</dbReference>
<protein>
    <recommendedName>
        <fullName evidence="1">DUF6741 domain-containing protein</fullName>
    </recommendedName>
</protein>
<feature type="domain" description="DUF6741" evidence="1">
    <location>
        <begin position="134"/>
        <end position="262"/>
    </location>
</feature>
<comment type="caution">
    <text evidence="2">The sequence shown here is derived from an EMBL/GenBank/DDBJ whole genome shotgun (WGS) entry which is preliminary data.</text>
</comment>
<dbReference type="InterPro" id="IPR046629">
    <property type="entry name" value="DUF6741"/>
</dbReference>
<dbReference type="Pfam" id="PF20526">
    <property type="entry name" value="DUF6741"/>
    <property type="match status" value="1"/>
</dbReference>
<keyword evidence="3" id="KW-1185">Reference proteome</keyword>
<evidence type="ECO:0000259" key="1">
    <source>
        <dbReference type="Pfam" id="PF20526"/>
    </source>
</evidence>
<organism evidence="2 3">
    <name type="scientific">Hohenbuehelia grisea</name>
    <dbReference type="NCBI Taxonomy" id="104357"/>
    <lineage>
        <taxon>Eukaryota</taxon>
        <taxon>Fungi</taxon>
        <taxon>Dikarya</taxon>
        <taxon>Basidiomycota</taxon>
        <taxon>Agaricomycotina</taxon>
        <taxon>Agaricomycetes</taxon>
        <taxon>Agaricomycetidae</taxon>
        <taxon>Agaricales</taxon>
        <taxon>Pleurotineae</taxon>
        <taxon>Pleurotaceae</taxon>
        <taxon>Hohenbuehelia</taxon>
    </lineage>
</organism>
<proteinExistence type="predicted"/>
<evidence type="ECO:0000313" key="3">
    <source>
        <dbReference type="Proteomes" id="UP001556367"/>
    </source>
</evidence>